<dbReference type="Proteomes" id="UP000217889">
    <property type="component" value="Chromosome"/>
</dbReference>
<dbReference type="EMBL" id="CP023564">
    <property type="protein sequence ID" value="ATG53785.1"/>
    <property type="molecule type" value="Genomic_DNA"/>
</dbReference>
<keyword evidence="1" id="KW-0812">Transmembrane</keyword>
<keyword evidence="5" id="KW-1185">Reference proteome</keyword>
<feature type="transmembrane region" description="Helical" evidence="1">
    <location>
        <begin position="231"/>
        <end position="251"/>
    </location>
</feature>
<dbReference type="RefSeq" id="WP_096798264.1">
    <property type="nucleotide sequence ID" value="NZ_CP023564.1"/>
</dbReference>
<dbReference type="KEGG" id="bgg:CFK41_02570"/>
<organism evidence="4 5">
    <name type="scientific">Brachybacterium ginsengisoli</name>
    <dbReference type="NCBI Taxonomy" id="1331682"/>
    <lineage>
        <taxon>Bacteria</taxon>
        <taxon>Bacillati</taxon>
        <taxon>Actinomycetota</taxon>
        <taxon>Actinomycetes</taxon>
        <taxon>Micrococcales</taxon>
        <taxon>Dermabacteraceae</taxon>
        <taxon>Brachybacterium</taxon>
    </lineage>
</organism>
<proteinExistence type="predicted"/>
<evidence type="ECO:0000256" key="2">
    <source>
        <dbReference type="SAM" id="SignalP"/>
    </source>
</evidence>
<feature type="signal peptide" evidence="2">
    <location>
        <begin position="1"/>
        <end position="28"/>
    </location>
</feature>
<feature type="domain" description="CHRD" evidence="3">
    <location>
        <begin position="48"/>
        <end position="176"/>
    </location>
</feature>
<evidence type="ECO:0000259" key="3">
    <source>
        <dbReference type="Pfam" id="PF07452"/>
    </source>
</evidence>
<reference evidence="4 5" key="1">
    <citation type="journal article" date="2014" name="Int. J. Syst. Evol. Microbiol.">
        <title>Brachybacterium ginsengisoli sp. nov., isolated from soil of a ginseng field.</title>
        <authorList>
            <person name="Hoang V.A."/>
            <person name="Kim Y.J."/>
            <person name="Nguyen N.L."/>
            <person name="Yang D.C."/>
        </authorList>
    </citation>
    <scope>NUCLEOTIDE SEQUENCE [LARGE SCALE GENOMIC DNA]</scope>
    <source>
        <strain evidence="4 5">DCY80</strain>
    </source>
</reference>
<protein>
    <recommendedName>
        <fullName evidence="3">CHRD domain-containing protein</fullName>
    </recommendedName>
</protein>
<keyword evidence="1" id="KW-0472">Membrane</keyword>
<evidence type="ECO:0000313" key="4">
    <source>
        <dbReference type="EMBL" id="ATG53785.1"/>
    </source>
</evidence>
<sequence>MRTMTKRLLPLLAATAAVGMLSAPAALAEGHGGDHGSTTLEAHLTELNQSGASGTAWVTLEGNEVTVKMENTGLLADSPHAQHIHVGGTNSCPDPDAKGNGENGALQVSDAHHAYGDIVASLTTEGDTSPDSGLAVERFPVGDAPYERTFEVSDQVAADIAAGKGVIVVHGVDHNGSGAYDGDVKSDLDPSLPSEATDPAACGELEVAQMQEWPDGGAATGGGSTAGIENVGALAAGGGLLTAAAAGAFALRRRTQR</sequence>
<evidence type="ECO:0000313" key="5">
    <source>
        <dbReference type="Proteomes" id="UP000217889"/>
    </source>
</evidence>
<dbReference type="OrthoDB" id="2991218at2"/>
<feature type="chain" id="PRO_5013330481" description="CHRD domain-containing protein" evidence="2">
    <location>
        <begin position="29"/>
        <end position="257"/>
    </location>
</feature>
<dbReference type="InterPro" id="IPR010895">
    <property type="entry name" value="CHRD"/>
</dbReference>
<accession>A0A291GU90</accession>
<evidence type="ECO:0000256" key="1">
    <source>
        <dbReference type="SAM" id="Phobius"/>
    </source>
</evidence>
<dbReference type="AlphaFoldDB" id="A0A291GU90"/>
<keyword evidence="2" id="KW-0732">Signal</keyword>
<gene>
    <name evidence="4" type="ORF">CFK41_02570</name>
</gene>
<name>A0A291GU90_9MICO</name>
<dbReference type="Pfam" id="PF07452">
    <property type="entry name" value="CHRD"/>
    <property type="match status" value="1"/>
</dbReference>
<keyword evidence="1" id="KW-1133">Transmembrane helix</keyword>